<dbReference type="GO" id="GO:0000156">
    <property type="term" value="F:phosphorelay response regulator activity"/>
    <property type="evidence" value="ECO:0007669"/>
    <property type="project" value="InterPro"/>
</dbReference>
<evidence type="ECO:0000313" key="2">
    <source>
        <dbReference type="EMBL" id="MTV48827.1"/>
    </source>
</evidence>
<protein>
    <submittedName>
        <fullName evidence="2">LytTR family transcriptional regulator</fullName>
    </submittedName>
</protein>
<dbReference type="Proteomes" id="UP000430670">
    <property type="component" value="Unassembled WGS sequence"/>
</dbReference>
<proteinExistence type="predicted"/>
<dbReference type="RefSeq" id="WP_170291774.1">
    <property type="nucleotide sequence ID" value="NZ_WNKU01000006.1"/>
</dbReference>
<dbReference type="Pfam" id="PF04397">
    <property type="entry name" value="LytTR"/>
    <property type="match status" value="1"/>
</dbReference>
<evidence type="ECO:0000313" key="3">
    <source>
        <dbReference type="Proteomes" id="UP000430670"/>
    </source>
</evidence>
<organism evidence="2 3">
    <name type="scientific">Heliobacterium mobile</name>
    <name type="common">Heliobacillus mobilis</name>
    <dbReference type="NCBI Taxonomy" id="28064"/>
    <lineage>
        <taxon>Bacteria</taxon>
        <taxon>Bacillati</taxon>
        <taxon>Bacillota</taxon>
        <taxon>Clostridia</taxon>
        <taxon>Eubacteriales</taxon>
        <taxon>Heliobacteriaceae</taxon>
        <taxon>Heliobacterium</taxon>
    </lineage>
</organism>
<dbReference type="Gene3D" id="2.40.50.40">
    <property type="match status" value="1"/>
</dbReference>
<sequence>MELPDESIPGLIKVLSRILPWEVSIAIADKSQFVYYQPSSTLDLKIKPGDPVKEGSVSMQALHAGGPISMYMEEDLYGVPYFAISTPLTEMGMEDRCLTAIIPPFLANEISRLPRHKFLIGKGDERWIPIPLEQIMYIDSEHGKTRIFTDDDQYTNKHTLFELEWMLPRNQFVRCHRAYIINIDKVAEILPDFHSTFLLVMKSKRKIQIPVSQRYASHFRRLMGF</sequence>
<dbReference type="Gene3D" id="2.20.25.10">
    <property type="match status" value="1"/>
</dbReference>
<name>A0A6I3SJR7_HELMO</name>
<evidence type="ECO:0000259" key="1">
    <source>
        <dbReference type="PROSITE" id="PS50930"/>
    </source>
</evidence>
<dbReference type="PROSITE" id="PS50930">
    <property type="entry name" value="HTH_LYTTR"/>
    <property type="match status" value="1"/>
</dbReference>
<dbReference type="PANTHER" id="PTHR37299">
    <property type="entry name" value="TRANSCRIPTIONAL REGULATOR-RELATED"/>
    <property type="match status" value="1"/>
</dbReference>
<keyword evidence="3" id="KW-1185">Reference proteome</keyword>
<dbReference type="SMART" id="SM00850">
    <property type="entry name" value="LytTR"/>
    <property type="match status" value="1"/>
</dbReference>
<gene>
    <name evidence="2" type="ORF">GJ688_07510</name>
</gene>
<dbReference type="EMBL" id="WNKU01000006">
    <property type="protein sequence ID" value="MTV48827.1"/>
    <property type="molecule type" value="Genomic_DNA"/>
</dbReference>
<dbReference type="InterPro" id="IPR046947">
    <property type="entry name" value="LytR-like"/>
</dbReference>
<dbReference type="PANTHER" id="PTHR37299:SF4">
    <property type="entry name" value="TRANSCRIPTIONAL REGULATOR"/>
    <property type="match status" value="1"/>
</dbReference>
<comment type="caution">
    <text evidence="2">The sequence shown here is derived from an EMBL/GenBank/DDBJ whole genome shotgun (WGS) entry which is preliminary data.</text>
</comment>
<dbReference type="GO" id="GO:0003677">
    <property type="term" value="F:DNA binding"/>
    <property type="evidence" value="ECO:0007669"/>
    <property type="project" value="InterPro"/>
</dbReference>
<dbReference type="InterPro" id="IPR007492">
    <property type="entry name" value="LytTR_DNA-bd_dom"/>
</dbReference>
<dbReference type="AlphaFoldDB" id="A0A6I3SJR7"/>
<reference evidence="2 3" key="1">
    <citation type="submission" date="2019-11" db="EMBL/GenBank/DDBJ databases">
        <title>Whole-genome sequence of a the green, strictly anaerobic photosynthetic bacterium Heliobacillus mobilis DSM 6151.</title>
        <authorList>
            <person name="Kyndt J.A."/>
            <person name="Meyer T.E."/>
        </authorList>
    </citation>
    <scope>NUCLEOTIDE SEQUENCE [LARGE SCALE GENOMIC DNA]</scope>
    <source>
        <strain evidence="2 3">DSM 6151</strain>
    </source>
</reference>
<accession>A0A6I3SJR7</accession>
<feature type="domain" description="HTH LytTR-type" evidence="1">
    <location>
        <begin position="119"/>
        <end position="225"/>
    </location>
</feature>